<dbReference type="AlphaFoldDB" id="A0AAN6EV33"/>
<gene>
    <name evidence="1" type="ORF">HRR80_004599</name>
</gene>
<dbReference type="EMBL" id="JAJGCB010000008">
    <property type="protein sequence ID" value="KAJ8991254.1"/>
    <property type="molecule type" value="Genomic_DNA"/>
</dbReference>
<evidence type="ECO:0000313" key="1">
    <source>
        <dbReference type="EMBL" id="KAJ8991254.1"/>
    </source>
</evidence>
<dbReference type="Proteomes" id="UP001161757">
    <property type="component" value="Unassembled WGS sequence"/>
</dbReference>
<organism evidence="1 2">
    <name type="scientific">Exophiala dermatitidis</name>
    <name type="common">Black yeast-like fungus</name>
    <name type="synonym">Wangiella dermatitidis</name>
    <dbReference type="NCBI Taxonomy" id="5970"/>
    <lineage>
        <taxon>Eukaryota</taxon>
        <taxon>Fungi</taxon>
        <taxon>Dikarya</taxon>
        <taxon>Ascomycota</taxon>
        <taxon>Pezizomycotina</taxon>
        <taxon>Eurotiomycetes</taxon>
        <taxon>Chaetothyriomycetidae</taxon>
        <taxon>Chaetothyriales</taxon>
        <taxon>Herpotrichiellaceae</taxon>
        <taxon>Exophiala</taxon>
    </lineage>
</organism>
<comment type="caution">
    <text evidence="1">The sequence shown here is derived from an EMBL/GenBank/DDBJ whole genome shotgun (WGS) entry which is preliminary data.</text>
</comment>
<reference evidence="1" key="1">
    <citation type="submission" date="2023-01" db="EMBL/GenBank/DDBJ databases">
        <title>Exophiala dermititidis isolated from Cystic Fibrosis Patient.</title>
        <authorList>
            <person name="Kurbessoian T."/>
            <person name="Crocker A."/>
            <person name="Murante D."/>
            <person name="Hogan D.A."/>
            <person name="Stajich J.E."/>
        </authorList>
    </citation>
    <scope>NUCLEOTIDE SEQUENCE</scope>
    <source>
        <strain evidence="1">Ex8</strain>
    </source>
</reference>
<sequence>MIMLYSTHLNKGLQRSTRSMGGLEEGKQIPGRCTSIEKKGRVLGSSGGFICFPASSLLSFCFRLQPQGSGSLRSCPARVKAIYCLSLAIGLTSTTLPSDFSRTWVGHYCGTTCDQHFWLRTKIDEVVSTRAGSVKIMIAGSCVVG</sequence>
<accession>A0AAN6EV33</accession>
<protein>
    <submittedName>
        <fullName evidence="1">Uncharacterized protein</fullName>
    </submittedName>
</protein>
<evidence type="ECO:0000313" key="2">
    <source>
        <dbReference type="Proteomes" id="UP001161757"/>
    </source>
</evidence>
<name>A0AAN6EV33_EXODE</name>
<proteinExistence type="predicted"/>